<dbReference type="EMBL" id="CP002868">
    <property type="protein sequence ID" value="AEJ20350.1"/>
    <property type="molecule type" value="Genomic_DNA"/>
</dbReference>
<sequence>MKYWRVFLFIVGFIFIISIPYSVASDWQWSGMSESLVRSSWGYGYNETSNNLFGIEQYANLRMKAPVGDRGIFISSVNLYIQSGSSNEVNENNTDSFYSSTIDVDRLYYQIKGDSFATDMGILRLSFGFGQLFRPTDFLIHPNPRNPDARPRGILGLVCNWYPMDTLKMSFFGTGPYDTTETNGRTSLAGIVSEHHGNHWSVQGLYAIQAGRPAMKVGSVTLRDATNEPLHRFGSSIKYDGPVSIVFDALYTLDMHWLHTQTYYTRDWIWYRGLEAAIGLDFSINDGMFIITSQYWYNGGSALVSQDSIDMLYTKDWINTVPEQRSFNVNLPLGDLNRMHYFIVNGIYKIDDYTMLGSNALIALEDGSFLCSFNIDHTLFQGTTVSLVNKIPVDMTMLYPSGWYGELGPAHVGYWVEMTLKLVMRF</sequence>
<gene>
    <name evidence="1" type="ordered locus">Spica_2235</name>
</gene>
<dbReference type="OrthoDB" id="366784at2"/>
<reference evidence="2" key="1">
    <citation type="journal article" date="2013" name="Stand. Genomic Sci.">
        <title>Genome sequence of the thermophilic fresh-water bacterium Spirochaeta caldaria type strain (H1(T)), reclassification of Spirochaeta caldaria, Spirochaeta stenostrepta, and Spirochaeta zuelzerae in the genus Treponema as Treponema caldaria comb. nov., Treponema stenostrepta comb. nov., and Treponema zuelzerae comb. nov., and emendation of the genus Treponema.</title>
        <authorList>
            <person name="Abt B."/>
            <person name="Goker M."/>
            <person name="Scheuner C."/>
            <person name="Han C."/>
            <person name="Lu M."/>
            <person name="Misra M."/>
            <person name="Lapidus A."/>
            <person name="Nolan M."/>
            <person name="Lucas S."/>
            <person name="Hammon N."/>
            <person name="Deshpande S."/>
            <person name="Cheng J.F."/>
            <person name="Tapia R."/>
            <person name="Goodwin L.A."/>
            <person name="Pitluck S."/>
            <person name="Liolios K."/>
            <person name="Pagani I."/>
            <person name="Ivanova N."/>
            <person name="Mavromatis K."/>
            <person name="Mikhailova N."/>
            <person name="Huntemann M."/>
            <person name="Pati A."/>
            <person name="Chen A."/>
            <person name="Palaniappan K."/>
            <person name="Land M."/>
            <person name="Hauser L."/>
            <person name="Jeffries C.D."/>
            <person name="Rohde M."/>
            <person name="Spring S."/>
            <person name="Gronow S."/>
            <person name="Detter J.C."/>
            <person name="Bristow J."/>
            <person name="Eisen J.A."/>
            <person name="Markowitz V."/>
            <person name="Hugenholtz P."/>
            <person name="Kyrpides N.C."/>
            <person name="Woyke T."/>
            <person name="Klenk H.P."/>
        </authorList>
    </citation>
    <scope>NUCLEOTIDE SEQUENCE</scope>
    <source>
        <strain evidence="2">ATCC 51460 / DSM 7334 / H1</strain>
    </source>
</reference>
<evidence type="ECO:0008006" key="3">
    <source>
        <dbReference type="Google" id="ProtNLM"/>
    </source>
</evidence>
<dbReference type="AlphaFoldDB" id="F8F278"/>
<dbReference type="Proteomes" id="UP000000503">
    <property type="component" value="Chromosome"/>
</dbReference>
<dbReference type="eggNOG" id="ENOG5033VTW">
    <property type="taxonomic scope" value="Bacteria"/>
</dbReference>
<dbReference type="RefSeq" id="WP_013969631.1">
    <property type="nucleotide sequence ID" value="NC_015732.1"/>
</dbReference>
<dbReference type="STRING" id="744872.Spica_2235"/>
<evidence type="ECO:0000313" key="2">
    <source>
        <dbReference type="Proteomes" id="UP000000503"/>
    </source>
</evidence>
<accession>F8F278</accession>
<name>F8F278_GRAC1</name>
<keyword evidence="2" id="KW-1185">Reference proteome</keyword>
<dbReference type="KEGG" id="scd:Spica_2235"/>
<organism evidence="1 2">
    <name type="scientific">Gracilinema caldarium (strain ATCC 51460 / DSM 7334 / H1)</name>
    <name type="common">Treponema caldarium</name>
    <dbReference type="NCBI Taxonomy" id="744872"/>
    <lineage>
        <taxon>Bacteria</taxon>
        <taxon>Pseudomonadati</taxon>
        <taxon>Spirochaetota</taxon>
        <taxon>Spirochaetia</taxon>
        <taxon>Spirochaetales</taxon>
        <taxon>Breznakiellaceae</taxon>
        <taxon>Gracilinema</taxon>
    </lineage>
</organism>
<dbReference type="HOGENOM" id="CLU_667145_0_0_12"/>
<protein>
    <recommendedName>
        <fullName evidence="3">Porin</fullName>
    </recommendedName>
</protein>
<proteinExistence type="predicted"/>
<evidence type="ECO:0000313" key="1">
    <source>
        <dbReference type="EMBL" id="AEJ20350.1"/>
    </source>
</evidence>